<dbReference type="SUPFAM" id="SSF56935">
    <property type="entry name" value="Porins"/>
    <property type="match status" value="1"/>
</dbReference>
<reference evidence="2 3" key="1">
    <citation type="submission" date="2024-01" db="EMBL/GenBank/DDBJ databases">
        <title>Pedobacter sp. nov., isolated from oil-contaminated soil.</title>
        <authorList>
            <person name="Le N.T.T."/>
        </authorList>
    </citation>
    <scope>NUCLEOTIDE SEQUENCE [LARGE SCALE GENOMIC DNA]</scope>
    <source>
        <strain evidence="2 3">VNH31</strain>
    </source>
</reference>
<proteinExistence type="predicted"/>
<evidence type="ECO:0000313" key="3">
    <source>
        <dbReference type="Proteomes" id="UP001337681"/>
    </source>
</evidence>
<evidence type="ECO:0000313" key="2">
    <source>
        <dbReference type="EMBL" id="MEE1884679.1"/>
    </source>
</evidence>
<feature type="signal peptide" evidence="1">
    <location>
        <begin position="1"/>
        <end position="23"/>
    </location>
</feature>
<keyword evidence="3" id="KW-1185">Reference proteome</keyword>
<organism evidence="2 3">
    <name type="scientific">Pedobacter flavus</name>
    <dbReference type="NCBI Taxonomy" id="3113906"/>
    <lineage>
        <taxon>Bacteria</taxon>
        <taxon>Pseudomonadati</taxon>
        <taxon>Bacteroidota</taxon>
        <taxon>Sphingobacteriia</taxon>
        <taxon>Sphingobacteriales</taxon>
        <taxon>Sphingobacteriaceae</taxon>
        <taxon>Pedobacter</taxon>
    </lineage>
</organism>
<feature type="chain" id="PRO_5045098606" description="Aromatic hydrocarbon degradation protein" evidence="1">
    <location>
        <begin position="24"/>
        <end position="430"/>
    </location>
</feature>
<name>A0ABU7H068_9SPHI</name>
<protein>
    <recommendedName>
        <fullName evidence="4">Aromatic hydrocarbon degradation protein</fullName>
    </recommendedName>
</protein>
<keyword evidence="1" id="KW-0732">Signal</keyword>
<evidence type="ECO:0000256" key="1">
    <source>
        <dbReference type="SAM" id="SignalP"/>
    </source>
</evidence>
<dbReference type="RefSeq" id="WP_330145592.1">
    <property type="nucleotide sequence ID" value="NZ_JAZDQU010000001.1"/>
</dbReference>
<gene>
    <name evidence="2" type="ORF">VRU49_04505</name>
</gene>
<sequence length="430" mass="46998">MQLKITKYSALAVLLFVGLPAIAQITVESPYSKFGLGSLKSSALTKSRGMGGIGIGINAPTAISYSNTQNPAAFSSYAITSLEAGMSAKYLNLKKGNQSENSLNGTFNHIAIGFPVTKKSGMSIGLLPYSELGYDYKSTGKIDTLNTAQSFTGEGGITKAYLGYGYKVTDRFRLGASLEYMFGSMIRTRTTEFGDVTALNVRIQEKDNIYGMSLSYGAQYDFDLNPKVKLIIGYAGTVPTKLSSKVSNTITRYTKDTEGNDNPALDTLNIQTSAPNKFKLPLTHGFGFSIQKYNNWVFGADVKVGNWSSLEIGGVNQGLTNTLSVAVGGQWTPDIMAVSGYFNRVDYRLGLVYEKSYVNISNQNINQKSVTVGMGFPLATVNRFTFSKLNFSAELGTRGTLTNNLVKEQFVNFHLGFTLNDRWFTRFKFD</sequence>
<evidence type="ECO:0008006" key="4">
    <source>
        <dbReference type="Google" id="ProtNLM"/>
    </source>
</evidence>
<dbReference type="Gene3D" id="2.40.160.60">
    <property type="entry name" value="Outer membrane protein transport protein (OMPP1/FadL/TodX)"/>
    <property type="match status" value="1"/>
</dbReference>
<accession>A0ABU7H068</accession>
<dbReference type="Proteomes" id="UP001337681">
    <property type="component" value="Unassembled WGS sequence"/>
</dbReference>
<comment type="caution">
    <text evidence="2">The sequence shown here is derived from an EMBL/GenBank/DDBJ whole genome shotgun (WGS) entry which is preliminary data.</text>
</comment>
<dbReference type="EMBL" id="JAZDQU010000001">
    <property type="protein sequence ID" value="MEE1884679.1"/>
    <property type="molecule type" value="Genomic_DNA"/>
</dbReference>